<evidence type="ECO:0000313" key="3">
    <source>
        <dbReference type="Proteomes" id="UP000034932"/>
    </source>
</evidence>
<comment type="caution">
    <text evidence="2">The sequence shown here is derived from an EMBL/GenBank/DDBJ whole genome shotgun (WGS) entry which is preliminary data.</text>
</comment>
<feature type="transmembrane region" description="Helical" evidence="1">
    <location>
        <begin position="64"/>
        <end position="93"/>
    </location>
</feature>
<dbReference type="Proteomes" id="UP000034932">
    <property type="component" value="Unassembled WGS sequence"/>
</dbReference>
<protein>
    <submittedName>
        <fullName evidence="2">Uncharacterized protein</fullName>
    </submittedName>
</protein>
<name>A0A0G0LQ32_9BACT</name>
<feature type="transmembrane region" description="Helical" evidence="1">
    <location>
        <begin position="128"/>
        <end position="149"/>
    </location>
</feature>
<feature type="transmembrane region" description="Helical" evidence="1">
    <location>
        <begin position="12"/>
        <end position="33"/>
    </location>
</feature>
<sequence length="174" mass="21315">MKKTNLVVTSIVFLRIISALSIYYFHLWGFVFYQFVDYWDAHFIINIAKTKWDYYQKLDKRLDVFGFITMMVVGSGYGYLNIFLYLLAFRLLGQMLYEMSKKQQILIVFPNLIEIYYIWIILFQSNNYYILLLLIFVKILQEFFLHFCWPNYLKRNGYPWFIRVFGVKNEINWD</sequence>
<organism evidence="2 3">
    <name type="scientific">Candidatus Woesebacteria bacterium GW2011_GWB1_39_10b</name>
    <dbReference type="NCBI Taxonomy" id="1618573"/>
    <lineage>
        <taxon>Bacteria</taxon>
        <taxon>Candidatus Woeseibacteriota</taxon>
    </lineage>
</organism>
<evidence type="ECO:0000313" key="2">
    <source>
        <dbReference type="EMBL" id="KKQ93152.1"/>
    </source>
</evidence>
<dbReference type="AlphaFoldDB" id="A0A0G0LQ32"/>
<keyword evidence="1" id="KW-0812">Transmembrane</keyword>
<evidence type="ECO:0000256" key="1">
    <source>
        <dbReference type="SAM" id="Phobius"/>
    </source>
</evidence>
<accession>A0A0G0LQ32</accession>
<dbReference type="STRING" id="1618573.UT19_C0017G0009"/>
<reference evidence="2 3" key="1">
    <citation type="journal article" date="2015" name="Nature">
        <title>rRNA introns, odd ribosomes, and small enigmatic genomes across a large radiation of phyla.</title>
        <authorList>
            <person name="Brown C.T."/>
            <person name="Hug L.A."/>
            <person name="Thomas B.C."/>
            <person name="Sharon I."/>
            <person name="Castelle C.J."/>
            <person name="Singh A."/>
            <person name="Wilkins M.J."/>
            <person name="Williams K.H."/>
            <person name="Banfield J.F."/>
        </authorList>
    </citation>
    <scope>NUCLEOTIDE SEQUENCE [LARGE SCALE GENOMIC DNA]</scope>
</reference>
<keyword evidence="1" id="KW-0472">Membrane</keyword>
<gene>
    <name evidence="2" type="ORF">UT19_C0017G0009</name>
</gene>
<proteinExistence type="predicted"/>
<dbReference type="EMBL" id="LBVW01000017">
    <property type="protein sequence ID" value="KKQ93152.1"/>
    <property type="molecule type" value="Genomic_DNA"/>
</dbReference>
<feature type="transmembrane region" description="Helical" evidence="1">
    <location>
        <begin position="105"/>
        <end position="122"/>
    </location>
</feature>
<keyword evidence="1" id="KW-1133">Transmembrane helix</keyword>